<evidence type="ECO:0000256" key="13">
    <source>
        <dbReference type="ARBA" id="ARBA00023065"/>
    </source>
</evidence>
<feature type="transmembrane region" description="Helical" evidence="15">
    <location>
        <begin position="785"/>
        <end position="802"/>
    </location>
</feature>
<keyword evidence="4 15" id="KW-1003">Cell membrane</keyword>
<dbReference type="Gene3D" id="2.70.150.10">
    <property type="entry name" value="Calcium-transporting ATPase, cytoplasmic transduction domain A"/>
    <property type="match status" value="1"/>
</dbReference>
<keyword evidence="3" id="KW-0813">Transport</keyword>
<keyword evidence="11" id="KW-1278">Translocase</keyword>
<dbReference type="Gene3D" id="3.30.70.100">
    <property type="match status" value="1"/>
</dbReference>
<feature type="domain" description="HMA" evidence="16">
    <location>
        <begin position="88"/>
        <end position="154"/>
    </location>
</feature>
<dbReference type="InterPro" id="IPR021993">
    <property type="entry name" value="ATPase-cat-bd"/>
</dbReference>
<accession>A0ABP7SPX2</accession>
<feature type="transmembrane region" description="Helical" evidence="15">
    <location>
        <begin position="453"/>
        <end position="479"/>
    </location>
</feature>
<sequence length="828" mass="88238">MSSCFHCNLPVPPGSHWQVTVDAVVQPMCCPGCAAVAQSIVDNGFSDYYRSREGFAATATQDGLIPPELKLYDLPYLQDDTGADASSADAIFLVDGIRCAACVWLIERRLARLPGVQAVNMNATTERLQVSWDRQRCKPSDILTSLREIGYIAYPYDPVRHGAQLDRARKTLFRQLFIAGLSMMQVMMYVLPTYMADAGSMDADIGSLMQWASLLLTLPALLYSAQPFFRGAWVNLKSRTLGMDVPVALGIGAAFIGSVVATVRGTGEVYFDSITMFIFLLLCSRYLELAARRKAASALNTLQHALPASAWAMPGYPDDRTLMLMAASQLREGDVILVRPGEAIAADGIILEGDSAVDLSLLTGESRALHRDVGARLPGGAVNATQPIVVRVTQAARDSTLSILVKLIERAGQGKPQLALWADRVAAWFVGALLLFALVVFCFWQWVDSSRAWPIAIAVLVVSCPCALSLATPTALAAATDRLVRRGILIVRPHVLETLHRATHIIFDKTGTLTAGKPVLRHLETLGGRSRDWCLQLAATLEKSSAHPLGLAIVAAADGVAGIVELAVDAVRHDAGRGLEATIDGLQYRLGSAAFVAELVGTAPTDLAPAEVTPVYLGSSNGWLARFDLADGLRTDARDVIRYFQASGRTVILLSGDQQTVTQTVADELGIATALGESLPDQKLAYVQALQRDGAIVAMVGDGINDAAVLSAADVSFAMGGGTALAQLHADCVLLSGVLASLSEVDVTAAQTLAVIRQNLWWATLYNVIAIPAAALGWLNPWMTGIGMSVSSAVVVLNALRLRRAVRLPVSTQDDGTAIRPLPVASAG</sequence>
<evidence type="ECO:0000256" key="9">
    <source>
        <dbReference type="ARBA" id="ARBA00022840"/>
    </source>
</evidence>
<comment type="subcellular location">
    <subcellularLocation>
        <location evidence="1">Cell membrane</location>
        <topology evidence="1">Multi-pass membrane protein</topology>
    </subcellularLocation>
</comment>
<dbReference type="InterPro" id="IPR018303">
    <property type="entry name" value="ATPase_P-typ_P_site"/>
</dbReference>
<keyword evidence="13" id="KW-0406">Ion transport</keyword>
<organism evidence="17 18">
    <name type="scientific">Actimicrobium antarcticum</name>
    <dbReference type="NCBI Taxonomy" id="1051899"/>
    <lineage>
        <taxon>Bacteria</taxon>
        <taxon>Pseudomonadati</taxon>
        <taxon>Pseudomonadota</taxon>
        <taxon>Betaproteobacteria</taxon>
        <taxon>Burkholderiales</taxon>
        <taxon>Oxalobacteraceae</taxon>
        <taxon>Actimicrobium</taxon>
    </lineage>
</organism>
<proteinExistence type="inferred from homology"/>
<keyword evidence="5" id="KW-0597">Phosphoprotein</keyword>
<dbReference type="PROSITE" id="PS50846">
    <property type="entry name" value="HMA_2"/>
    <property type="match status" value="1"/>
</dbReference>
<dbReference type="CDD" id="cd02079">
    <property type="entry name" value="P-type_ATPase_HM"/>
    <property type="match status" value="1"/>
</dbReference>
<name>A0ABP7SPX2_9BURK</name>
<feature type="transmembrane region" description="Helical" evidence="15">
    <location>
        <begin position="425"/>
        <end position="447"/>
    </location>
</feature>
<feature type="transmembrane region" description="Helical" evidence="15">
    <location>
        <begin position="241"/>
        <end position="263"/>
    </location>
</feature>
<evidence type="ECO:0000313" key="18">
    <source>
        <dbReference type="Proteomes" id="UP001501353"/>
    </source>
</evidence>
<keyword evidence="8 15" id="KW-0547">Nucleotide-binding</keyword>
<evidence type="ECO:0000256" key="11">
    <source>
        <dbReference type="ARBA" id="ARBA00022967"/>
    </source>
</evidence>
<comment type="caution">
    <text evidence="17">The sequence shown here is derived from an EMBL/GenBank/DDBJ whole genome shotgun (WGS) entry which is preliminary data.</text>
</comment>
<keyword evidence="12 15" id="KW-1133">Transmembrane helix</keyword>
<dbReference type="InterPro" id="IPR008250">
    <property type="entry name" value="ATPase_P-typ_transduc_dom_A_sf"/>
</dbReference>
<dbReference type="PANTHER" id="PTHR43520:SF5">
    <property type="entry name" value="CATION-TRANSPORTING P-TYPE ATPASE-RELATED"/>
    <property type="match status" value="1"/>
</dbReference>
<keyword evidence="10" id="KW-0460">Magnesium</keyword>
<dbReference type="SUPFAM" id="SSF56784">
    <property type="entry name" value="HAD-like"/>
    <property type="match status" value="1"/>
</dbReference>
<dbReference type="InterPro" id="IPR023299">
    <property type="entry name" value="ATPase_P-typ_cyto_dom_N"/>
</dbReference>
<evidence type="ECO:0000256" key="15">
    <source>
        <dbReference type="RuleBase" id="RU362081"/>
    </source>
</evidence>
<dbReference type="InterPro" id="IPR027256">
    <property type="entry name" value="P-typ_ATPase_IB"/>
</dbReference>
<dbReference type="Gene3D" id="3.40.1110.10">
    <property type="entry name" value="Calcium-transporting ATPase, cytoplasmic domain N"/>
    <property type="match status" value="1"/>
</dbReference>
<evidence type="ECO:0000256" key="14">
    <source>
        <dbReference type="ARBA" id="ARBA00023136"/>
    </source>
</evidence>
<dbReference type="PANTHER" id="PTHR43520">
    <property type="entry name" value="ATP7, ISOFORM B"/>
    <property type="match status" value="1"/>
</dbReference>
<dbReference type="Pfam" id="PF00122">
    <property type="entry name" value="E1-E2_ATPase"/>
    <property type="match status" value="1"/>
</dbReference>
<evidence type="ECO:0000256" key="3">
    <source>
        <dbReference type="ARBA" id="ARBA00022448"/>
    </source>
</evidence>
<dbReference type="Pfam" id="PF00702">
    <property type="entry name" value="Hydrolase"/>
    <property type="match status" value="1"/>
</dbReference>
<dbReference type="EMBL" id="BAAAZE010000005">
    <property type="protein sequence ID" value="GAA4014715.1"/>
    <property type="molecule type" value="Genomic_DNA"/>
</dbReference>
<gene>
    <name evidence="17" type="ORF">GCM10022212_06580</name>
</gene>
<dbReference type="Pfam" id="PF12156">
    <property type="entry name" value="ATPase-cat_bd"/>
    <property type="match status" value="1"/>
</dbReference>
<dbReference type="SUPFAM" id="SSF55008">
    <property type="entry name" value="HMA, heavy metal-associated domain"/>
    <property type="match status" value="1"/>
</dbReference>
<dbReference type="InterPro" id="IPR023214">
    <property type="entry name" value="HAD_sf"/>
</dbReference>
<dbReference type="InterPro" id="IPR059000">
    <property type="entry name" value="ATPase_P-type_domA"/>
</dbReference>
<dbReference type="SUPFAM" id="SSF81653">
    <property type="entry name" value="Calcium ATPase, transduction domain A"/>
    <property type="match status" value="1"/>
</dbReference>
<dbReference type="RefSeq" id="WP_344761803.1">
    <property type="nucleotide sequence ID" value="NZ_BAAAZE010000005.1"/>
</dbReference>
<keyword evidence="6 15" id="KW-0812">Transmembrane</keyword>
<dbReference type="NCBIfam" id="TIGR01511">
    <property type="entry name" value="ATPase-IB1_Cu"/>
    <property type="match status" value="1"/>
</dbReference>
<dbReference type="PRINTS" id="PR00119">
    <property type="entry name" value="CATATPASE"/>
</dbReference>
<dbReference type="InterPro" id="IPR036412">
    <property type="entry name" value="HAD-like_sf"/>
</dbReference>
<keyword evidence="7 15" id="KW-0479">Metal-binding</keyword>
<feature type="transmembrane region" description="Helical" evidence="15">
    <location>
        <begin position="176"/>
        <end position="196"/>
    </location>
</feature>
<evidence type="ECO:0000313" key="17">
    <source>
        <dbReference type="EMBL" id="GAA4014715.1"/>
    </source>
</evidence>
<dbReference type="NCBIfam" id="TIGR01494">
    <property type="entry name" value="ATPase_P-type"/>
    <property type="match status" value="1"/>
</dbReference>
<protein>
    <submittedName>
        <fullName evidence="17">Heavy metal translocating P-type ATPase</fullName>
    </submittedName>
</protein>
<dbReference type="Proteomes" id="UP001501353">
    <property type="component" value="Unassembled WGS sequence"/>
</dbReference>
<feature type="transmembrane region" description="Helical" evidence="15">
    <location>
        <begin position="208"/>
        <end position="229"/>
    </location>
</feature>
<dbReference type="NCBIfam" id="TIGR01512">
    <property type="entry name" value="ATPase-IB2_Cd"/>
    <property type="match status" value="1"/>
</dbReference>
<dbReference type="Pfam" id="PF00403">
    <property type="entry name" value="HMA"/>
    <property type="match status" value="1"/>
</dbReference>
<dbReference type="NCBIfam" id="TIGR01525">
    <property type="entry name" value="ATPase-IB_hvy"/>
    <property type="match status" value="1"/>
</dbReference>
<keyword evidence="18" id="KW-1185">Reference proteome</keyword>
<feature type="transmembrane region" description="Helical" evidence="15">
    <location>
        <begin position="269"/>
        <end position="287"/>
    </location>
</feature>
<keyword evidence="14 15" id="KW-0472">Membrane</keyword>
<evidence type="ECO:0000256" key="12">
    <source>
        <dbReference type="ARBA" id="ARBA00022989"/>
    </source>
</evidence>
<evidence type="ECO:0000256" key="7">
    <source>
        <dbReference type="ARBA" id="ARBA00022723"/>
    </source>
</evidence>
<dbReference type="InterPro" id="IPR006121">
    <property type="entry name" value="HMA_dom"/>
</dbReference>
<evidence type="ECO:0000256" key="2">
    <source>
        <dbReference type="ARBA" id="ARBA00006024"/>
    </source>
</evidence>
<evidence type="ECO:0000259" key="16">
    <source>
        <dbReference type="PROSITE" id="PS50846"/>
    </source>
</evidence>
<keyword evidence="9 15" id="KW-0067">ATP-binding</keyword>
<dbReference type="SUPFAM" id="SSF81665">
    <property type="entry name" value="Calcium ATPase, transmembrane domain M"/>
    <property type="match status" value="1"/>
</dbReference>
<feature type="transmembrane region" description="Helical" evidence="15">
    <location>
        <begin position="760"/>
        <end position="779"/>
    </location>
</feature>
<comment type="similarity">
    <text evidence="2 15">Belongs to the cation transport ATPase (P-type) (TC 3.A.3) family. Type IB subfamily.</text>
</comment>
<dbReference type="InterPro" id="IPR001757">
    <property type="entry name" value="P_typ_ATPase"/>
</dbReference>
<reference evidence="18" key="1">
    <citation type="journal article" date="2019" name="Int. J. Syst. Evol. Microbiol.">
        <title>The Global Catalogue of Microorganisms (GCM) 10K type strain sequencing project: providing services to taxonomists for standard genome sequencing and annotation.</title>
        <authorList>
            <consortium name="The Broad Institute Genomics Platform"/>
            <consortium name="The Broad Institute Genome Sequencing Center for Infectious Disease"/>
            <person name="Wu L."/>
            <person name="Ma J."/>
        </authorList>
    </citation>
    <scope>NUCLEOTIDE SEQUENCE [LARGE SCALE GENOMIC DNA]</scope>
    <source>
        <strain evidence="18">JCM 16673</strain>
    </source>
</reference>
<dbReference type="PROSITE" id="PS00154">
    <property type="entry name" value="ATPASE_E1_E2"/>
    <property type="match status" value="1"/>
</dbReference>
<dbReference type="CDD" id="cd00371">
    <property type="entry name" value="HMA"/>
    <property type="match status" value="1"/>
</dbReference>
<dbReference type="InterPro" id="IPR023298">
    <property type="entry name" value="ATPase_P-typ_TM_dom_sf"/>
</dbReference>
<evidence type="ECO:0000256" key="8">
    <source>
        <dbReference type="ARBA" id="ARBA00022741"/>
    </source>
</evidence>
<dbReference type="Gene3D" id="3.40.50.1000">
    <property type="entry name" value="HAD superfamily/HAD-like"/>
    <property type="match status" value="1"/>
</dbReference>
<dbReference type="InterPro" id="IPR036163">
    <property type="entry name" value="HMA_dom_sf"/>
</dbReference>
<evidence type="ECO:0000256" key="1">
    <source>
        <dbReference type="ARBA" id="ARBA00004651"/>
    </source>
</evidence>
<evidence type="ECO:0000256" key="6">
    <source>
        <dbReference type="ARBA" id="ARBA00022692"/>
    </source>
</evidence>
<evidence type="ECO:0000256" key="10">
    <source>
        <dbReference type="ARBA" id="ARBA00022842"/>
    </source>
</evidence>
<evidence type="ECO:0000256" key="5">
    <source>
        <dbReference type="ARBA" id="ARBA00022553"/>
    </source>
</evidence>
<evidence type="ECO:0000256" key="4">
    <source>
        <dbReference type="ARBA" id="ARBA00022475"/>
    </source>
</evidence>